<dbReference type="ChiTaRS" id="FLT4">
    <property type="organism name" value="human"/>
</dbReference>
<accession>L8EBH4</accession>
<dbReference type="EMBL" id="HF584431">
    <property type="protein sequence ID" value="CCQ43928.1"/>
    <property type="molecule type" value="Genomic_DNA"/>
</dbReference>
<evidence type="ECO:0000313" key="1">
    <source>
        <dbReference type="EMBL" id="CCQ43928.1"/>
    </source>
</evidence>
<protein>
    <submittedName>
        <fullName evidence="1">Alternative protein FLT4</fullName>
    </submittedName>
</protein>
<name>L8EBH4_HUMAN</name>
<proteinExistence type="predicted"/>
<dbReference type="OrthoDB" id="9873386at2759"/>
<sequence length="112" mass="11126">MSFSSASAGAGPGASTSMGMSLWRPPFITLGGGLVPVFPRGICGSGSHTVLEVKAYESRGLPNALSSSGTQLLSPRGLAGLTHPCTVEGRGCVSISKKAFAGSSSGPDQTAN</sequence>
<dbReference type="AlphaFoldDB" id="L8EBH4"/>
<gene>
    <name evidence="1" type="primary">FLT4</name>
</gene>
<organism evidence="1">
    <name type="scientific">Homo sapiens</name>
    <name type="common">Human</name>
    <dbReference type="NCBI Taxonomy" id="9606"/>
    <lineage>
        <taxon>Eukaryota</taxon>
        <taxon>Metazoa</taxon>
        <taxon>Chordata</taxon>
        <taxon>Craniata</taxon>
        <taxon>Vertebrata</taxon>
        <taxon>Euteleostomi</taxon>
        <taxon>Mammalia</taxon>
        <taxon>Eutheria</taxon>
        <taxon>Euarchontoglires</taxon>
        <taxon>Primates</taxon>
        <taxon>Haplorrhini</taxon>
        <taxon>Catarrhini</taxon>
        <taxon>Hominidae</taxon>
        <taxon>Homo</taxon>
    </lineage>
</organism>
<reference evidence="1" key="1">
    <citation type="journal article" date="2013" name="PLoS ONE">
        <title>Direct detection of alternative open reading frames translation products in human significantly expands the proteome.</title>
        <authorList>
            <person name="Vanderperre B."/>
            <person name="Lucier J.-F."/>
            <person name="Motard J."/>
            <person name="Tremblay G."/>
            <person name="Vanderperre S."/>
            <person name="Wisztorski M."/>
            <person name="Salzet M."/>
            <person name="Boisvert F.-M."/>
            <person name="Roucou X."/>
        </authorList>
    </citation>
    <scope>NUCLEOTIDE SEQUENCE</scope>
</reference>